<evidence type="ECO:0000259" key="6">
    <source>
        <dbReference type="PROSITE" id="PS51206"/>
    </source>
</evidence>
<dbReference type="GO" id="GO:0004386">
    <property type="term" value="F:helicase activity"/>
    <property type="evidence" value="ECO:0007669"/>
    <property type="project" value="UniProtKB-KW"/>
</dbReference>
<reference evidence="7" key="1">
    <citation type="submission" date="2023-04" db="EMBL/GenBank/DDBJ databases">
        <title>Epidemiological investigation of Clostridium perfringens isolated from cattle.</title>
        <authorList>
            <person name="Tian R."/>
        </authorList>
    </citation>
    <scope>NUCLEOTIDE SEQUENCE</scope>
    <source>
        <strain evidence="7">ZWCP172</strain>
    </source>
</reference>
<sequence length="1288" mass="148666">MNKEEFGKWDLREARRFLECFCKVKYSDETSYPDENSKGKEFSKKGDKEVEVHRKECNFTSYNGKNKKVKGYNRTSCDSKGNDLKGSENSCGRINIRIFSDKKGTGFKGKNLSFNIKDFPSKSKILMAHNEANRGIFFVVNSGGNSDRKINKINAQFFECDTLSLEEQMENISKFSLEPSIIVQTKKSLHVYFLIKNGKVEKFRDIQKKLAKHFNGDGSCINESRVMRVPGFYHCKEEPVRVKCIKFNPNLFYTQEDLERELSYSESEFIVNDDNYIRKKETNKAIRNLSRGNLEKEGHTSNNLARVDSTRNLNKENLKWLEPTRNLNKVKSEKVESASNLSKGNLERREDTKNLNEENFGESGCTRSLNEENLETSWCTRSLLSEISDIGIENNSENLESYISNYHSNLQESTLLNKENISEDYKKSISEKKSEGRNNKSKEQVLYESEENLHSRSEDNISKKRELNIKDTEDFLPSSSRQDSMSDAKTSEKEGEVFIEKGGQASKEEDKQAFRDNEAYFISGKGIFREDNEDSFGKSEEAHKKNKQPLKNRKESFIANEETTEKNGQSFKEEDKKAFRDNETYFISGKEAFSDNNEDFFGKSGQAHKDNNEGSLGKSEEAPLTTSSDFYKLNGEENLLNGEAGLEGYEENGGDEEVNGENGLEVVCFKCDFIRHCKKNSKTLSEPLWHGMITNLAFFKGGTYRIHELSKDYKTYSEKETEEKISNFLKSGAGPMTCETLRDRGYPCERYGKTCYGKSPASLAFKPLTVKDIRECIKFLRVSEVSNATNVDTALRFIEDYMYNIGVALGKSLIEEDLAKHLKIKNSKDLISFYREVIKKFKKERGDKAKSKNHIKPKNFQSLPWYEEQEKGLKFLPFVLAKHLSETRDVYYGGESFLIYENGVYNISGEKEAGRIIMDYMLPNYCTMASIRDCRDQWDILVSMDFDVFNRNPYLVNVRNGLLDIRDMSFKEHTPSYLSTVQLNVEYNPHAHCPQFEKFLNEVLDCRLIPLVQEILGYLLATNTSAQKSFVLLGPARTGKSTLLWVVEYLLLGKKNVSNIPWQEIGDKFKTAELLGKLANVFSDLPSKSIDDTGIFKVVTGEDYLMAEKKNKNPFKFRPFARLVFSCNELPKNYVDRTEGFYRRLIIVPFNRQIEKNKIDKALRYKFQREKEGILNWALEGLKRLYENNFEFSENELTDEVKKEYKRENNNVISFVEECCEIDSLFSCSRIEIYESYKEFCGEAGLKALSQIKFNKELEGNFNVTRARSGKLRLWNGVRIKLDDLIIR</sequence>
<dbReference type="Gene3D" id="3.40.50.300">
    <property type="entry name" value="P-loop containing nucleotide triphosphate hydrolases"/>
    <property type="match status" value="1"/>
</dbReference>
<keyword evidence="2" id="KW-0378">Hydrolase</keyword>
<keyword evidence="4" id="KW-0067">ATP-binding</keyword>
<dbReference type="NCBIfam" id="TIGR01613">
    <property type="entry name" value="primase_Cterm"/>
    <property type="match status" value="1"/>
</dbReference>
<feature type="region of interest" description="Disordered" evidence="5">
    <location>
        <begin position="530"/>
        <end position="575"/>
    </location>
</feature>
<dbReference type="SUPFAM" id="SSF52540">
    <property type="entry name" value="P-loop containing nucleoside triphosphate hydrolases"/>
    <property type="match status" value="1"/>
</dbReference>
<protein>
    <submittedName>
        <fullName evidence="7">Phage/plasmid primase, P4 family</fullName>
    </submittedName>
</protein>
<feature type="compositionally biased region" description="Basic and acidic residues" evidence="5">
    <location>
        <begin position="428"/>
        <end position="473"/>
    </location>
</feature>
<evidence type="ECO:0000256" key="5">
    <source>
        <dbReference type="SAM" id="MobiDB-lite"/>
    </source>
</evidence>
<dbReference type="SMART" id="SM00885">
    <property type="entry name" value="D5_N"/>
    <property type="match status" value="1"/>
</dbReference>
<dbReference type="Gene3D" id="3.30.70.1790">
    <property type="entry name" value="RepB DNA-primase, N-terminal domain"/>
    <property type="match status" value="1"/>
</dbReference>
<dbReference type="PANTHER" id="PTHR35372">
    <property type="entry name" value="ATP BINDING PROTEIN-RELATED"/>
    <property type="match status" value="1"/>
</dbReference>
<dbReference type="GO" id="GO:0005524">
    <property type="term" value="F:ATP binding"/>
    <property type="evidence" value="ECO:0007669"/>
    <property type="project" value="UniProtKB-KW"/>
</dbReference>
<dbReference type="Pfam" id="PF08706">
    <property type="entry name" value="D5_N"/>
    <property type="match status" value="1"/>
</dbReference>
<keyword evidence="3" id="KW-0347">Helicase</keyword>
<feature type="region of interest" description="Disordered" evidence="5">
    <location>
        <begin position="428"/>
        <end position="495"/>
    </location>
</feature>
<gene>
    <name evidence="7" type="ORF">QDQ28_07280</name>
</gene>
<organism evidence="7 8">
    <name type="scientific">Clostridium perfringens</name>
    <dbReference type="NCBI Taxonomy" id="1502"/>
    <lineage>
        <taxon>Bacteria</taxon>
        <taxon>Bacillati</taxon>
        <taxon>Bacillota</taxon>
        <taxon>Clostridia</taxon>
        <taxon>Eubacteriales</taxon>
        <taxon>Clostridiaceae</taxon>
        <taxon>Clostridium</taxon>
    </lineage>
</organism>
<evidence type="ECO:0000256" key="3">
    <source>
        <dbReference type="ARBA" id="ARBA00022806"/>
    </source>
</evidence>
<dbReference type="InterPro" id="IPR014818">
    <property type="entry name" value="Phage/plasmid_primase_P4_C"/>
</dbReference>
<feature type="region of interest" description="Disordered" evidence="5">
    <location>
        <begin position="597"/>
        <end position="628"/>
    </location>
</feature>
<dbReference type="GO" id="GO:0016787">
    <property type="term" value="F:hydrolase activity"/>
    <property type="evidence" value="ECO:0007669"/>
    <property type="project" value="UniProtKB-KW"/>
</dbReference>
<proteinExistence type="predicted"/>
<dbReference type="RefSeq" id="WP_279857481.1">
    <property type="nucleotide sequence ID" value="NZ_JARVUX010000002.1"/>
</dbReference>
<evidence type="ECO:0000313" key="7">
    <source>
        <dbReference type="EMBL" id="MDH2335991.1"/>
    </source>
</evidence>
<feature type="compositionally biased region" description="Basic and acidic residues" evidence="5">
    <location>
        <begin position="345"/>
        <end position="356"/>
    </location>
</feature>
<dbReference type="EMBL" id="JARVUX010000002">
    <property type="protein sequence ID" value="MDH2335991.1"/>
    <property type="molecule type" value="Genomic_DNA"/>
</dbReference>
<dbReference type="InterPro" id="IPR036388">
    <property type="entry name" value="WH-like_DNA-bd_sf"/>
</dbReference>
<dbReference type="InterPro" id="IPR051620">
    <property type="entry name" value="ORF904-like_C"/>
</dbReference>
<dbReference type="InterPro" id="IPR006500">
    <property type="entry name" value="Helicase_put_C_phage/plasmid"/>
</dbReference>
<dbReference type="InterPro" id="IPR027417">
    <property type="entry name" value="P-loop_NTPase"/>
</dbReference>
<dbReference type="Gene3D" id="1.10.10.10">
    <property type="entry name" value="Winged helix-like DNA-binding domain superfamily/Winged helix DNA-binding domain"/>
    <property type="match status" value="1"/>
</dbReference>
<accession>A0AAP4EFN4</accession>
<dbReference type="InterPro" id="IPR045455">
    <property type="entry name" value="NrS-1_pol-like_helicase"/>
</dbReference>
<dbReference type="PANTHER" id="PTHR35372:SF2">
    <property type="entry name" value="SF3 HELICASE DOMAIN-CONTAINING PROTEIN"/>
    <property type="match status" value="1"/>
</dbReference>
<evidence type="ECO:0000256" key="2">
    <source>
        <dbReference type="ARBA" id="ARBA00022801"/>
    </source>
</evidence>
<name>A0AAP4EFN4_CLOPF</name>
<evidence type="ECO:0000313" key="8">
    <source>
        <dbReference type="Proteomes" id="UP001222958"/>
    </source>
</evidence>
<dbReference type="InterPro" id="IPR004968">
    <property type="entry name" value="DNA_primase/NTPase_C"/>
</dbReference>
<evidence type="ECO:0000256" key="1">
    <source>
        <dbReference type="ARBA" id="ARBA00022741"/>
    </source>
</evidence>
<dbReference type="PROSITE" id="PS51206">
    <property type="entry name" value="SF3_HELICASE_1"/>
    <property type="match status" value="1"/>
</dbReference>
<keyword evidence="1" id="KW-0547">Nucleotide-binding</keyword>
<feature type="compositionally biased region" description="Basic and acidic residues" evidence="5">
    <location>
        <begin position="484"/>
        <end position="495"/>
    </location>
</feature>
<dbReference type="InterPro" id="IPR014015">
    <property type="entry name" value="Helicase_SF3_DNA-vir"/>
</dbReference>
<evidence type="ECO:0000256" key="4">
    <source>
        <dbReference type="ARBA" id="ARBA00022840"/>
    </source>
</evidence>
<dbReference type="Proteomes" id="UP001222958">
    <property type="component" value="Unassembled WGS sequence"/>
</dbReference>
<dbReference type="Pfam" id="PF03288">
    <property type="entry name" value="Pox_D5"/>
    <property type="match status" value="1"/>
</dbReference>
<feature type="domain" description="SF3 helicase" evidence="6">
    <location>
        <begin position="1007"/>
        <end position="1163"/>
    </location>
</feature>
<feature type="compositionally biased region" description="Basic and acidic residues" evidence="5">
    <location>
        <begin position="530"/>
        <end position="543"/>
    </location>
</feature>
<comment type="caution">
    <text evidence="7">The sequence shown here is derived from an EMBL/GenBank/DDBJ whole genome shotgun (WGS) entry which is preliminary data.</text>
</comment>
<feature type="region of interest" description="Disordered" evidence="5">
    <location>
        <begin position="331"/>
        <end position="365"/>
    </location>
</feature>
<dbReference type="Pfam" id="PF19263">
    <property type="entry name" value="DUF5906"/>
    <property type="match status" value="1"/>
</dbReference>